<evidence type="ECO:0000313" key="4">
    <source>
        <dbReference type="Proteomes" id="UP000230821"/>
    </source>
</evidence>
<feature type="domain" description="Bacterial sugar transferase" evidence="2">
    <location>
        <begin position="320"/>
        <end position="463"/>
    </location>
</feature>
<dbReference type="Pfam" id="PF02397">
    <property type="entry name" value="Bac_transf"/>
    <property type="match status" value="1"/>
</dbReference>
<accession>A0A2G6KHD8</accession>
<comment type="caution">
    <text evidence="3">The sequence shown here is derived from an EMBL/GenBank/DDBJ whole genome shotgun (WGS) entry which is preliminary data.</text>
</comment>
<comment type="similarity">
    <text evidence="1">Belongs to the bacterial sugar transferase family.</text>
</comment>
<evidence type="ECO:0000256" key="1">
    <source>
        <dbReference type="ARBA" id="ARBA00006464"/>
    </source>
</evidence>
<dbReference type="Proteomes" id="UP000230821">
    <property type="component" value="Unassembled WGS sequence"/>
</dbReference>
<proteinExistence type="inferred from homology"/>
<gene>
    <name evidence="3" type="ORF">CSA56_08795</name>
</gene>
<dbReference type="PANTHER" id="PTHR30576">
    <property type="entry name" value="COLANIC BIOSYNTHESIS UDP-GLUCOSE LIPID CARRIER TRANSFERASE"/>
    <property type="match status" value="1"/>
</dbReference>
<dbReference type="GO" id="GO:0016780">
    <property type="term" value="F:phosphotransferase activity, for other substituted phosphate groups"/>
    <property type="evidence" value="ECO:0007669"/>
    <property type="project" value="TreeGrafter"/>
</dbReference>
<dbReference type="PANTHER" id="PTHR30576:SF0">
    <property type="entry name" value="UNDECAPRENYL-PHOSPHATE N-ACETYLGALACTOSAMINYL 1-PHOSPHATE TRANSFERASE-RELATED"/>
    <property type="match status" value="1"/>
</dbReference>
<protein>
    <recommendedName>
        <fullName evidence="2">Bacterial sugar transferase domain-containing protein</fullName>
    </recommendedName>
</protein>
<reference evidence="3 4" key="1">
    <citation type="submission" date="2017-10" db="EMBL/GenBank/DDBJ databases">
        <title>Novel microbial diversity and functional potential in the marine mammal oral microbiome.</title>
        <authorList>
            <person name="Dudek N.K."/>
            <person name="Sun C.L."/>
            <person name="Burstein D."/>
            <person name="Kantor R.S."/>
            <person name="Aliaga Goltsman D.S."/>
            <person name="Bik E.M."/>
            <person name="Thomas B.C."/>
            <person name="Banfield J.F."/>
            <person name="Relman D.A."/>
        </authorList>
    </citation>
    <scope>NUCLEOTIDE SEQUENCE [LARGE SCALE GENOMIC DNA]</scope>
    <source>
        <strain evidence="3">DOLJORAL78_47_16</strain>
    </source>
</reference>
<evidence type="ECO:0000259" key="2">
    <source>
        <dbReference type="Pfam" id="PF02397"/>
    </source>
</evidence>
<evidence type="ECO:0000313" key="3">
    <source>
        <dbReference type="EMBL" id="PIE34219.1"/>
    </source>
</evidence>
<name>A0A2G6KHD8_9BACT</name>
<sequence length="486" mass="56433">MKTLWLTKIRLFFTISSSTRSIRDYINAMTQESRTSLYYEENKRLIIQKILEVVDMVQEFIAPEEPPPELPDYEKFSPEDVSLSLGQLLVLFRRTLLQLQQTPPKVQESALDILTSYFIELQGLYDLIFVSKLGKNSSSLPLSPSAIEEHQSRYLRLDEEFEHDQLIQEYRSVKYKSLMNTSLRHHLHVILFDILPYWLWMLAKESIQRTPRCQGILDPDSITSVGELRTLLSKHPLTESTKLVVALHRHTMRIFDLFFTKIFLKWGRPLFELLVLAIWIQTVKDHIVPEKHRPDWQAQHLDVGKEAIELLKGSGKIKMSSAFFMQPRIKFRLERFLIFKIRTMTVGDIVRTTELGNWMRQNSPDEFLQFFNVALGDMGGLGIRTMPEHEIMETKDTQWLYGALMSFIPGGMTSPGSIVMRKTNYGLTKSQQLLREILFYDPRFKGSSGLFTDIITMVKSILVLDKGRVGKALQKTESFTGKKRGF</sequence>
<dbReference type="InterPro" id="IPR003362">
    <property type="entry name" value="Bact_transf"/>
</dbReference>
<dbReference type="AlphaFoldDB" id="A0A2G6KHD8"/>
<dbReference type="EMBL" id="PDSK01000091">
    <property type="protein sequence ID" value="PIE34219.1"/>
    <property type="molecule type" value="Genomic_DNA"/>
</dbReference>
<organism evidence="3 4">
    <name type="scientific">candidate division KSB3 bacterium</name>
    <dbReference type="NCBI Taxonomy" id="2044937"/>
    <lineage>
        <taxon>Bacteria</taxon>
        <taxon>candidate division KSB3</taxon>
    </lineage>
</organism>